<dbReference type="Gene3D" id="3.50.50.60">
    <property type="entry name" value="FAD/NAD(P)-binding domain"/>
    <property type="match status" value="1"/>
</dbReference>
<dbReference type="PROSITE" id="PS00977">
    <property type="entry name" value="FAD_G3PDH_1"/>
    <property type="match status" value="1"/>
</dbReference>
<dbReference type="InterPro" id="IPR036188">
    <property type="entry name" value="FAD/NAD-bd_sf"/>
</dbReference>
<evidence type="ECO:0000256" key="1">
    <source>
        <dbReference type="ARBA" id="ARBA00001974"/>
    </source>
</evidence>
<feature type="domain" description="Alpha-glycerophosphate oxidase C-terminal" evidence="8">
    <location>
        <begin position="403"/>
        <end position="523"/>
    </location>
</feature>
<dbReference type="Proteomes" id="UP000236340">
    <property type="component" value="Unassembled WGS sequence"/>
</dbReference>
<dbReference type="GO" id="GO:0006072">
    <property type="term" value="P:glycerol-3-phosphate metabolic process"/>
    <property type="evidence" value="ECO:0007669"/>
    <property type="project" value="UniProtKB-UniRule"/>
</dbReference>
<proteinExistence type="inferred from homology"/>
<sequence>MGIGREQTLQTLRGGKTFDLLVIGGGATGCGIALDAASRGLRVALVEKQDFAEGTSSRSTKLVHGGVRYLEAAILHVDPVQYHLVRDALRERGILLRNAPHLARRLPLVTPLYRWLEIPYIWIGLKLYDLLAGGLGIGHSRLLGRRQALRRFPLLRRAGLRAGVLYYDGQFNDARMALTLALSARERGAVILNRLAAMGLLKEQGRLVGAELEDQLDGGRFALRARGVINAAGPFVDRVRRLDDPAAMAILQPSSGVHIVLDQRFALPNVGLLIPKTEDGRVLFVLPWEGHALIGTTDEPAEVREHPRPLEEEIAYLLRHVGRYFNLQVTPGDVKSAWCGLRPLVRDPKASDTARLARDHVIEVSSSGLLTIAGGKWTTYRKMAQDAVDHAVRVFGLNPLRDCRTEQLPLVGAGGNWQEIETELREEFGLSADLSGHLYHAYGDRASAVARLAAGGLTARLDENHPFIEAEVVYAARFEMAVHAVDVLARRLPLALLDRDAARGAASRVLELLAGELGWDAERHSQEAALVEQRLREGL</sequence>
<evidence type="ECO:0000256" key="6">
    <source>
        <dbReference type="RuleBase" id="RU361217"/>
    </source>
</evidence>
<evidence type="ECO:0000259" key="8">
    <source>
        <dbReference type="Pfam" id="PF16901"/>
    </source>
</evidence>
<dbReference type="InterPro" id="IPR038299">
    <property type="entry name" value="DAO_C_sf"/>
</dbReference>
<dbReference type="SUPFAM" id="SSF51905">
    <property type="entry name" value="FAD/NAD(P)-binding domain"/>
    <property type="match status" value="1"/>
</dbReference>
<comment type="similarity">
    <text evidence="2 6">Belongs to the FAD-dependent glycerol-3-phosphate dehydrogenase family.</text>
</comment>
<dbReference type="InterPro" id="IPR031656">
    <property type="entry name" value="DAO_C"/>
</dbReference>
<comment type="cofactor">
    <cofactor evidence="1 6">
        <name>FAD</name>
        <dbReference type="ChEBI" id="CHEBI:57692"/>
    </cofactor>
</comment>
<dbReference type="PANTHER" id="PTHR11985:SF15">
    <property type="entry name" value="GLYCEROL-3-PHOSPHATE DEHYDROGENASE, MITOCHONDRIAL"/>
    <property type="match status" value="1"/>
</dbReference>
<dbReference type="Pfam" id="PF16901">
    <property type="entry name" value="DAO_C"/>
    <property type="match status" value="1"/>
</dbReference>
<feature type="domain" description="FAD dependent oxidoreductase" evidence="7">
    <location>
        <begin position="19"/>
        <end position="381"/>
    </location>
</feature>
<evidence type="ECO:0000313" key="10">
    <source>
        <dbReference type="Proteomes" id="UP000236340"/>
    </source>
</evidence>
<dbReference type="GO" id="GO:0009331">
    <property type="term" value="C:glycerol-3-phosphate dehydrogenase (FAD) complex"/>
    <property type="evidence" value="ECO:0007669"/>
    <property type="project" value="UniProtKB-UniRule"/>
</dbReference>
<keyword evidence="4" id="KW-0274">FAD</keyword>
<reference evidence="9 10" key="1">
    <citation type="journal article" date="2018" name="Genome Announc.">
        <title>Genome Sequence of Geothermobacter sp. HR-1 Iron Reducer from the Loihi Seamount.</title>
        <authorList>
            <person name="Smith H."/>
            <person name="Abuyen K."/>
            <person name="Tremblay J."/>
            <person name="Savalia P."/>
            <person name="Perez-Rodriguez I."/>
            <person name="Emerson D."/>
            <person name="Tully B."/>
            <person name="Amend J."/>
        </authorList>
    </citation>
    <scope>NUCLEOTIDE SEQUENCE [LARGE SCALE GENOMIC DNA]</scope>
    <source>
        <strain evidence="9 10">HR-1</strain>
    </source>
</reference>
<dbReference type="EMBL" id="PPFX01000011">
    <property type="protein sequence ID" value="PNU20563.1"/>
    <property type="molecule type" value="Genomic_DNA"/>
</dbReference>
<dbReference type="Gene3D" id="3.30.9.10">
    <property type="entry name" value="D-Amino Acid Oxidase, subunit A, domain 2"/>
    <property type="match status" value="1"/>
</dbReference>
<gene>
    <name evidence="9" type="ORF">C2E25_06715</name>
</gene>
<name>A0A2K2HBF6_9BACT</name>
<evidence type="ECO:0000256" key="3">
    <source>
        <dbReference type="ARBA" id="ARBA00022630"/>
    </source>
</evidence>
<dbReference type="InterPro" id="IPR000447">
    <property type="entry name" value="G3P_DH_FAD-dep"/>
</dbReference>
<dbReference type="Pfam" id="PF01266">
    <property type="entry name" value="DAO"/>
    <property type="match status" value="1"/>
</dbReference>
<organism evidence="9 10">
    <name type="scientific">Geothermobacter hydrogeniphilus</name>
    <dbReference type="NCBI Taxonomy" id="1969733"/>
    <lineage>
        <taxon>Bacteria</taxon>
        <taxon>Pseudomonadati</taxon>
        <taxon>Thermodesulfobacteriota</taxon>
        <taxon>Desulfuromonadia</taxon>
        <taxon>Desulfuromonadales</taxon>
        <taxon>Geothermobacteraceae</taxon>
        <taxon>Geothermobacter</taxon>
    </lineage>
</organism>
<comment type="catalytic activity">
    <reaction evidence="6">
        <text>a quinone + sn-glycerol 3-phosphate = dihydroxyacetone phosphate + a quinol</text>
        <dbReference type="Rhea" id="RHEA:18977"/>
        <dbReference type="ChEBI" id="CHEBI:24646"/>
        <dbReference type="ChEBI" id="CHEBI:57597"/>
        <dbReference type="ChEBI" id="CHEBI:57642"/>
        <dbReference type="ChEBI" id="CHEBI:132124"/>
        <dbReference type="EC" id="1.1.5.3"/>
    </reaction>
</comment>
<dbReference type="SUPFAM" id="SSF54373">
    <property type="entry name" value="FAD-linked reductases, C-terminal domain"/>
    <property type="match status" value="1"/>
</dbReference>
<keyword evidence="3 6" id="KW-0285">Flavoprotein</keyword>
<evidence type="ECO:0000256" key="2">
    <source>
        <dbReference type="ARBA" id="ARBA00007330"/>
    </source>
</evidence>
<comment type="caution">
    <text evidence="9">The sequence shown here is derived from an EMBL/GenBank/DDBJ whole genome shotgun (WGS) entry which is preliminary data.</text>
</comment>
<dbReference type="Gene3D" id="1.10.8.870">
    <property type="entry name" value="Alpha-glycerophosphate oxidase, cap domain"/>
    <property type="match status" value="1"/>
</dbReference>
<dbReference type="AlphaFoldDB" id="A0A2K2HBF6"/>
<dbReference type="PROSITE" id="PS00978">
    <property type="entry name" value="FAD_G3PDH_2"/>
    <property type="match status" value="1"/>
</dbReference>
<dbReference type="RefSeq" id="WP_103114994.1">
    <property type="nucleotide sequence ID" value="NZ_PPFX01000011.1"/>
</dbReference>
<dbReference type="GO" id="GO:0004368">
    <property type="term" value="F:glycerol-3-phosphate dehydrogenase (quinone) activity"/>
    <property type="evidence" value="ECO:0007669"/>
    <property type="project" value="UniProtKB-EC"/>
</dbReference>
<keyword evidence="5 6" id="KW-0560">Oxidoreductase</keyword>
<dbReference type="InterPro" id="IPR006076">
    <property type="entry name" value="FAD-dep_OxRdtase"/>
</dbReference>
<protein>
    <recommendedName>
        <fullName evidence="6">Glycerol-3-phosphate dehydrogenase</fullName>
        <ecNumber evidence="6">1.1.5.3</ecNumber>
    </recommendedName>
</protein>
<dbReference type="EC" id="1.1.5.3" evidence="6"/>
<evidence type="ECO:0000256" key="5">
    <source>
        <dbReference type="ARBA" id="ARBA00023002"/>
    </source>
</evidence>
<accession>A0A2K2HBF6</accession>
<evidence type="ECO:0000313" key="9">
    <source>
        <dbReference type="EMBL" id="PNU20563.1"/>
    </source>
</evidence>
<dbReference type="PRINTS" id="PR01001">
    <property type="entry name" value="FADG3PDH"/>
</dbReference>
<evidence type="ECO:0000259" key="7">
    <source>
        <dbReference type="Pfam" id="PF01266"/>
    </source>
</evidence>
<dbReference type="PANTHER" id="PTHR11985">
    <property type="entry name" value="GLYCEROL-3-PHOSPHATE DEHYDROGENASE"/>
    <property type="match status" value="1"/>
</dbReference>
<evidence type="ECO:0000256" key="4">
    <source>
        <dbReference type="ARBA" id="ARBA00022827"/>
    </source>
</evidence>
<dbReference type="PROSITE" id="PS51257">
    <property type="entry name" value="PROKAR_LIPOPROTEIN"/>
    <property type="match status" value="1"/>
</dbReference>
<dbReference type="OrthoDB" id="9766796at2"/>